<dbReference type="AlphaFoldDB" id="W7MH17"/>
<dbReference type="HOGENOM" id="CLU_885808_0_0_1"/>
<dbReference type="KEGG" id="fvr:FVEG_10118"/>
<keyword evidence="2" id="KW-1185">Reference proteome</keyword>
<evidence type="ECO:0000313" key="2">
    <source>
        <dbReference type="Proteomes" id="UP000009096"/>
    </source>
</evidence>
<gene>
    <name evidence="1" type="ORF">FVEG_10118</name>
</gene>
<accession>W7MH17</accession>
<reference evidence="1 2" key="1">
    <citation type="journal article" date="2010" name="Nature">
        <title>Comparative genomics reveals mobile pathogenicity chromosomes in Fusarium.</title>
        <authorList>
            <person name="Ma L.J."/>
            <person name="van der Does H.C."/>
            <person name="Borkovich K.A."/>
            <person name="Coleman J.J."/>
            <person name="Daboussi M.J."/>
            <person name="Di Pietro A."/>
            <person name="Dufresne M."/>
            <person name="Freitag M."/>
            <person name="Grabherr M."/>
            <person name="Henrissat B."/>
            <person name="Houterman P.M."/>
            <person name="Kang S."/>
            <person name="Shim W.B."/>
            <person name="Woloshuk C."/>
            <person name="Xie X."/>
            <person name="Xu J.R."/>
            <person name="Antoniw J."/>
            <person name="Baker S.E."/>
            <person name="Bluhm B.H."/>
            <person name="Breakspear A."/>
            <person name="Brown D.W."/>
            <person name="Butchko R.A."/>
            <person name="Chapman S."/>
            <person name="Coulson R."/>
            <person name="Coutinho P.M."/>
            <person name="Danchin E.G."/>
            <person name="Diener A."/>
            <person name="Gale L.R."/>
            <person name="Gardiner D.M."/>
            <person name="Goff S."/>
            <person name="Hammond-Kosack K.E."/>
            <person name="Hilburn K."/>
            <person name="Hua-Van A."/>
            <person name="Jonkers W."/>
            <person name="Kazan K."/>
            <person name="Kodira C.D."/>
            <person name="Koehrsen M."/>
            <person name="Kumar L."/>
            <person name="Lee Y.H."/>
            <person name="Li L."/>
            <person name="Manners J.M."/>
            <person name="Miranda-Saavedra D."/>
            <person name="Mukherjee M."/>
            <person name="Park G."/>
            <person name="Park J."/>
            <person name="Park S.Y."/>
            <person name="Proctor R.H."/>
            <person name="Regev A."/>
            <person name="Ruiz-Roldan M.C."/>
            <person name="Sain D."/>
            <person name="Sakthikumar S."/>
            <person name="Sykes S."/>
            <person name="Schwartz D.C."/>
            <person name="Turgeon B.G."/>
            <person name="Wapinski I."/>
            <person name="Yoder O."/>
            <person name="Young S."/>
            <person name="Zeng Q."/>
            <person name="Zhou S."/>
            <person name="Galagan J."/>
            <person name="Cuomo C.A."/>
            <person name="Kistler H.C."/>
            <person name="Rep M."/>
        </authorList>
    </citation>
    <scope>NUCLEOTIDE SEQUENCE [LARGE SCALE GENOMIC DNA]</scope>
    <source>
        <strain evidence="2">M3125 / FGSC 7600</strain>
    </source>
</reference>
<dbReference type="eggNOG" id="ENOG502QZVR">
    <property type="taxonomic scope" value="Eukaryota"/>
</dbReference>
<dbReference type="RefSeq" id="XP_018757194.1">
    <property type="nucleotide sequence ID" value="XM_018899177.1"/>
</dbReference>
<dbReference type="Proteomes" id="UP000009096">
    <property type="component" value="Chromosome 9"/>
</dbReference>
<protein>
    <submittedName>
        <fullName evidence="1">Uncharacterized protein</fullName>
    </submittedName>
</protein>
<evidence type="ECO:0000313" key="1">
    <source>
        <dbReference type="EMBL" id="EWG51003.1"/>
    </source>
</evidence>
<name>W7MH17_GIBM7</name>
<dbReference type="EMBL" id="CM000586">
    <property type="protein sequence ID" value="EWG51003.1"/>
    <property type="molecule type" value="Genomic_DNA"/>
</dbReference>
<dbReference type="VEuPathDB" id="FungiDB:FVEG_10118"/>
<organism evidence="1 2">
    <name type="scientific">Gibberella moniliformis (strain M3125 / FGSC 7600)</name>
    <name type="common">Maize ear and stalk rot fungus</name>
    <name type="synonym">Fusarium verticillioides</name>
    <dbReference type="NCBI Taxonomy" id="334819"/>
    <lineage>
        <taxon>Eukaryota</taxon>
        <taxon>Fungi</taxon>
        <taxon>Dikarya</taxon>
        <taxon>Ascomycota</taxon>
        <taxon>Pezizomycotina</taxon>
        <taxon>Sordariomycetes</taxon>
        <taxon>Hypocreomycetidae</taxon>
        <taxon>Hypocreales</taxon>
        <taxon>Nectriaceae</taxon>
        <taxon>Fusarium</taxon>
        <taxon>Fusarium fujikuroi species complex</taxon>
    </lineage>
</organism>
<dbReference type="GeneID" id="30067727"/>
<dbReference type="EMBL" id="DS022255">
    <property type="protein sequence ID" value="EWG51003.1"/>
    <property type="molecule type" value="Genomic_DNA"/>
</dbReference>
<proteinExistence type="predicted"/>
<sequence>MMRHHFFDSNRLINDYGKDILELIDWLQSQNILDQTPTDPVNLGLNIQATSWHYLSRCCEDIWPGREFFIGKAKDALGVPVLDNCRCWCAPLSRGCTPLTTALKSYVKEVDEPSSPILCDLFHTAIRDTESSGWHVRGRCKEVIRFLTFEALEMTHTCCEFTVIDRPDISREEFHVLMNCAPERWQKIRSDQREQENAALLEILMEEFIAYMIQMQPNPRSLEIFVNGYWRRRMSEIYAVDLNEVKVMKNCLVGTKTFVLPDRARALLSEDFKLIELQDLKSALPVGEISHGKEIANPSNCFVTVVIVKIPDEN</sequence>
<dbReference type="OrthoDB" id="1577640at2759"/>